<comment type="caution">
    <text evidence="3">The sequence shown here is derived from an EMBL/GenBank/DDBJ whole genome shotgun (WGS) entry which is preliminary data.</text>
</comment>
<name>A0A1X0NF62_9TRYP</name>
<accession>A0A1X0NF62</accession>
<evidence type="ECO:0000313" key="3">
    <source>
        <dbReference type="EMBL" id="ORC80670.1"/>
    </source>
</evidence>
<feature type="chain" id="PRO_5011987014" description="Mucin-associated surface protein (MASP)" evidence="2">
    <location>
        <begin position="28"/>
        <end position="392"/>
    </location>
</feature>
<dbReference type="RefSeq" id="XP_028876786.1">
    <property type="nucleotide sequence ID" value="XM_029031915.1"/>
</dbReference>
<feature type="compositionally biased region" description="Low complexity" evidence="1">
    <location>
        <begin position="342"/>
        <end position="356"/>
    </location>
</feature>
<dbReference type="EMBL" id="NBCO01000150">
    <property type="protein sequence ID" value="ORC80670.1"/>
    <property type="molecule type" value="Genomic_DNA"/>
</dbReference>
<evidence type="ECO:0008006" key="5">
    <source>
        <dbReference type="Google" id="ProtNLM"/>
    </source>
</evidence>
<sequence>MMMMMRRVMCVLAVVLCCACGYTMTAAATTANTNGHPKAAMSFLGSFYPEINYSGSAKEKKSEEAKALAESTLAEEARSPVEVQESTLLTNEESPCGGDAVGSSSTTCPSVRPPAPPGVSQPQAGLLVKGEPPANAVAGLQGDLSKGDKHLGVKLPSVSGTSSGTGSLGSLDPSTVSLTESQGGGGNNGLGGHGQPSTVDRGTLGRDSQTLTDSSGELPRKEKEAMQEKEMSNMDPKRREGPHKPAENQPGRGDSVQTPRQDSEHSLPPAQAPDGPVTSTSPTAEERVDVPTAEGGSGAPQPSPPTSATGSSDVSDAMATKNNTPSAGTGSTGTQESDAENTESTTTNSTTLPPELANNKKGDADSSSSISSSVWVRVPLLIVVTLACILVC</sequence>
<dbReference type="Proteomes" id="UP000192257">
    <property type="component" value="Unassembled WGS sequence"/>
</dbReference>
<evidence type="ECO:0000256" key="2">
    <source>
        <dbReference type="SAM" id="SignalP"/>
    </source>
</evidence>
<feature type="signal peptide" evidence="2">
    <location>
        <begin position="1"/>
        <end position="27"/>
    </location>
</feature>
<evidence type="ECO:0000256" key="1">
    <source>
        <dbReference type="SAM" id="MobiDB-lite"/>
    </source>
</evidence>
<feature type="compositionally biased region" description="Polar residues" evidence="1">
    <location>
        <begin position="306"/>
        <end position="336"/>
    </location>
</feature>
<reference evidence="3 4" key="1">
    <citation type="submission" date="2017-03" db="EMBL/GenBank/DDBJ databases">
        <title>An alternative strategy for trypanosome survival in the mammalian bloodstream revealed through genome and transcriptome analysis of the ubiquitous bovine parasite Trypanosoma (Megatrypanum) theileri.</title>
        <authorList>
            <person name="Kelly S."/>
            <person name="Ivens A."/>
            <person name="Mott A."/>
            <person name="O'Neill E."/>
            <person name="Emms D."/>
            <person name="Macleod O."/>
            <person name="Voorheis P."/>
            <person name="Matthews J."/>
            <person name="Matthews K."/>
            <person name="Carrington M."/>
        </authorList>
    </citation>
    <scope>NUCLEOTIDE SEQUENCE [LARGE SCALE GENOMIC DNA]</scope>
    <source>
        <strain evidence="3">Edinburgh</strain>
    </source>
</reference>
<feature type="region of interest" description="Disordered" evidence="1">
    <location>
        <begin position="91"/>
        <end position="371"/>
    </location>
</feature>
<dbReference type="VEuPathDB" id="TriTrypDB:TM35_001501000"/>
<proteinExistence type="predicted"/>
<gene>
    <name evidence="3" type="ORF">TM35_001501000</name>
</gene>
<feature type="compositionally biased region" description="Basic and acidic residues" evidence="1">
    <location>
        <begin position="218"/>
        <end position="246"/>
    </location>
</feature>
<evidence type="ECO:0000313" key="4">
    <source>
        <dbReference type="Proteomes" id="UP000192257"/>
    </source>
</evidence>
<feature type="compositionally biased region" description="Gly residues" evidence="1">
    <location>
        <begin position="182"/>
        <end position="194"/>
    </location>
</feature>
<feature type="compositionally biased region" description="Low complexity" evidence="1">
    <location>
        <begin position="155"/>
        <end position="175"/>
    </location>
</feature>
<keyword evidence="4" id="KW-1185">Reference proteome</keyword>
<keyword evidence="2" id="KW-0732">Signal</keyword>
<protein>
    <recommendedName>
        <fullName evidence="5">Mucin-associated surface protein (MASP)</fullName>
    </recommendedName>
</protein>
<dbReference type="GeneID" id="39991695"/>
<feature type="compositionally biased region" description="Polar residues" evidence="1">
    <location>
        <begin position="195"/>
        <end position="215"/>
    </location>
</feature>
<organism evidence="3 4">
    <name type="scientific">Trypanosoma theileri</name>
    <dbReference type="NCBI Taxonomy" id="67003"/>
    <lineage>
        <taxon>Eukaryota</taxon>
        <taxon>Discoba</taxon>
        <taxon>Euglenozoa</taxon>
        <taxon>Kinetoplastea</taxon>
        <taxon>Metakinetoplastina</taxon>
        <taxon>Trypanosomatida</taxon>
        <taxon>Trypanosomatidae</taxon>
        <taxon>Trypanosoma</taxon>
    </lineage>
</organism>
<dbReference type="AlphaFoldDB" id="A0A1X0NF62"/>